<comment type="caution">
    <text evidence="2">The sequence shown here is derived from an EMBL/GenBank/DDBJ whole genome shotgun (WGS) entry which is preliminary data.</text>
</comment>
<keyword evidence="3" id="KW-1185">Reference proteome</keyword>
<name>A0A927N0T5_9ACTN</name>
<evidence type="ECO:0000313" key="2">
    <source>
        <dbReference type="EMBL" id="MBE1609929.1"/>
    </source>
</evidence>
<sequence length="191" mass="20799">MPQARSRRSYREVLHEIALGEYGLVSTRDAADEGIPIVELRKLAARGALERVGYGVYRDPTVPPSDLDQYALAVRLVGDDAYLMGESVLARHNLALVNPSRITVGTPHRVSKTLPPVVHAIRRNLPDGVLTVEDGIAQTTVAQAIIDCMDTVMSDRLRDAIGAAGRAGLLTRLEQGALRARFARRDAKMHG</sequence>
<dbReference type="EMBL" id="JADBEM010000001">
    <property type="protein sequence ID" value="MBE1609929.1"/>
    <property type="molecule type" value="Genomic_DNA"/>
</dbReference>
<dbReference type="Proteomes" id="UP000638648">
    <property type="component" value="Unassembled WGS sequence"/>
</dbReference>
<proteinExistence type="predicted"/>
<dbReference type="Pfam" id="PF13338">
    <property type="entry name" value="AbiEi_4"/>
    <property type="match status" value="1"/>
</dbReference>
<feature type="domain" description="AbiEi antitoxin N-terminal" evidence="1">
    <location>
        <begin position="16"/>
        <end position="58"/>
    </location>
</feature>
<evidence type="ECO:0000313" key="3">
    <source>
        <dbReference type="Proteomes" id="UP000638648"/>
    </source>
</evidence>
<dbReference type="InterPro" id="IPR025159">
    <property type="entry name" value="AbiEi_N"/>
</dbReference>
<accession>A0A927N0T5</accession>
<reference evidence="2" key="1">
    <citation type="submission" date="2020-10" db="EMBL/GenBank/DDBJ databases">
        <title>Sequencing the genomes of 1000 actinobacteria strains.</title>
        <authorList>
            <person name="Klenk H.-P."/>
        </authorList>
    </citation>
    <scope>NUCLEOTIDE SEQUENCE</scope>
    <source>
        <strain evidence="2">DSM 45354</strain>
    </source>
</reference>
<gene>
    <name evidence="2" type="ORF">HEB94_006777</name>
</gene>
<evidence type="ECO:0000259" key="1">
    <source>
        <dbReference type="Pfam" id="PF13338"/>
    </source>
</evidence>
<dbReference type="RefSeq" id="WP_192753402.1">
    <property type="nucleotide sequence ID" value="NZ_BAABJL010000141.1"/>
</dbReference>
<organism evidence="2 3">
    <name type="scientific">Actinopolymorpha pittospori</name>
    <dbReference type="NCBI Taxonomy" id="648752"/>
    <lineage>
        <taxon>Bacteria</taxon>
        <taxon>Bacillati</taxon>
        <taxon>Actinomycetota</taxon>
        <taxon>Actinomycetes</taxon>
        <taxon>Propionibacteriales</taxon>
        <taxon>Actinopolymorphaceae</taxon>
        <taxon>Actinopolymorpha</taxon>
    </lineage>
</organism>
<dbReference type="AlphaFoldDB" id="A0A927N0T5"/>
<protein>
    <submittedName>
        <fullName evidence="2">Transcriptional regulator of viral defense system</fullName>
    </submittedName>
</protein>